<dbReference type="Pfam" id="PF00849">
    <property type="entry name" value="PseudoU_synth_2"/>
    <property type="match status" value="1"/>
</dbReference>
<dbReference type="AlphaFoldDB" id="A0A7S4S6A4"/>
<dbReference type="GO" id="GO:0000455">
    <property type="term" value="P:enzyme-directed rRNA pseudouridine synthesis"/>
    <property type="evidence" value="ECO:0007669"/>
    <property type="project" value="TreeGrafter"/>
</dbReference>
<gene>
    <name evidence="2" type="ORF">AMON00008_LOCUS45204</name>
</gene>
<dbReference type="InterPro" id="IPR020103">
    <property type="entry name" value="PsdUridine_synth_cat_dom_sf"/>
</dbReference>
<protein>
    <recommendedName>
        <fullName evidence="1">Pseudouridine synthase RsuA/RluA-like domain-containing protein</fullName>
    </recommendedName>
</protein>
<dbReference type="EMBL" id="HBNR01064035">
    <property type="protein sequence ID" value="CAE4634924.1"/>
    <property type="molecule type" value="Transcribed_RNA"/>
</dbReference>
<dbReference type="PANTHER" id="PTHR21600:SF92">
    <property type="entry name" value="RIBOSOMAL LARGE SUBUNIT PSEUDOURIDINE SYNTHASE C"/>
    <property type="match status" value="1"/>
</dbReference>
<accession>A0A7S4S6A4</accession>
<sequence>MDAIAAEAMAKISEFTSQEWANTAWAFARLGVENEPLFPAISAATMRRLPDFSLQELANLAWAFASLGLEDAPLLHAIAEAARPKLAVLPEAGESPMTAVALVEAFTAAEHRPGAEALLCAARAAIERSAEALDGAAAGEGPCAAAADAGSDDQAMPSVVAQRPPLLAVWKPPGWTVAVGGGFGHRPLEEPLEPGGAQVPGRPLEEWLSSHLAGKHPIVHDPGAQHGLLHRLDLETSGVISCSINYRGYYMGLLQFVSRQVRKAYLCLCCGRLPAERRLLEAPLRTQALWPGGPLRSRASPKGRPARTELRSVAHLSHAEGTSFSLVQVHLHTGRTHQIRAHLSGEGHPLVSDTAYGGNGLAQTWCERLFLHASRLALDVGDGPLDVRVPLPEDLRSAVGALAAAGPESRALMMYSLAA</sequence>
<dbReference type="PANTHER" id="PTHR21600">
    <property type="entry name" value="MITOCHONDRIAL RNA PSEUDOURIDINE SYNTHASE"/>
    <property type="match status" value="1"/>
</dbReference>
<dbReference type="Gene3D" id="3.30.2350.10">
    <property type="entry name" value="Pseudouridine synthase"/>
    <property type="match status" value="1"/>
</dbReference>
<proteinExistence type="predicted"/>
<name>A0A7S4S6A4_9DINO</name>
<dbReference type="GO" id="GO:0003723">
    <property type="term" value="F:RNA binding"/>
    <property type="evidence" value="ECO:0007669"/>
    <property type="project" value="InterPro"/>
</dbReference>
<evidence type="ECO:0000313" key="2">
    <source>
        <dbReference type="EMBL" id="CAE4634924.1"/>
    </source>
</evidence>
<reference evidence="2" key="1">
    <citation type="submission" date="2021-01" db="EMBL/GenBank/DDBJ databases">
        <authorList>
            <person name="Corre E."/>
            <person name="Pelletier E."/>
            <person name="Niang G."/>
            <person name="Scheremetjew M."/>
            <person name="Finn R."/>
            <person name="Kale V."/>
            <person name="Holt S."/>
            <person name="Cochrane G."/>
            <person name="Meng A."/>
            <person name="Brown T."/>
            <person name="Cohen L."/>
        </authorList>
    </citation>
    <scope>NUCLEOTIDE SEQUENCE</scope>
    <source>
        <strain evidence="2">CCMP3105</strain>
    </source>
</reference>
<dbReference type="GO" id="GO:0009982">
    <property type="term" value="F:pseudouridine synthase activity"/>
    <property type="evidence" value="ECO:0007669"/>
    <property type="project" value="InterPro"/>
</dbReference>
<dbReference type="InterPro" id="IPR006145">
    <property type="entry name" value="PsdUridine_synth_RsuA/RluA"/>
</dbReference>
<dbReference type="CDD" id="cd02869">
    <property type="entry name" value="PseudoU_synth_RluA_like"/>
    <property type="match status" value="1"/>
</dbReference>
<feature type="domain" description="Pseudouridine synthase RsuA/RluA-like" evidence="1">
    <location>
        <begin position="225"/>
        <end position="344"/>
    </location>
</feature>
<organism evidence="2">
    <name type="scientific">Alexandrium monilatum</name>
    <dbReference type="NCBI Taxonomy" id="311494"/>
    <lineage>
        <taxon>Eukaryota</taxon>
        <taxon>Sar</taxon>
        <taxon>Alveolata</taxon>
        <taxon>Dinophyceae</taxon>
        <taxon>Gonyaulacales</taxon>
        <taxon>Pyrocystaceae</taxon>
        <taxon>Alexandrium</taxon>
    </lineage>
</organism>
<dbReference type="InterPro" id="IPR050188">
    <property type="entry name" value="RluA_PseudoU_synthase"/>
</dbReference>
<dbReference type="SUPFAM" id="SSF55120">
    <property type="entry name" value="Pseudouridine synthase"/>
    <property type="match status" value="1"/>
</dbReference>
<evidence type="ECO:0000259" key="1">
    <source>
        <dbReference type="Pfam" id="PF00849"/>
    </source>
</evidence>